<keyword evidence="8" id="KW-1185">Reference proteome</keyword>
<dbReference type="GO" id="GO:0017004">
    <property type="term" value="P:cytochrome complex assembly"/>
    <property type="evidence" value="ECO:0007669"/>
    <property type="project" value="InterPro"/>
</dbReference>
<keyword evidence="3 6" id="KW-0812">Transmembrane</keyword>
<sequence>MIVALLKKEITLELRKKSVIAGIGLYLFSLTFICYITFALRQNSINAATWSALFWLVILFSVVNSLAKSFIGEKKGLAIYYYSLASPQAIILSKIIYNTLLALLLSLAGLLLFTLLIGNPIQDLRLFIVTLIFTSIGFSSSLSLISGIASKANNSNILMAVLSFPVLISILLMAIRITKNALDGIDLAASYDELLNLLAINCIATALAYLLFPYIWRS</sequence>
<evidence type="ECO:0000313" key="7">
    <source>
        <dbReference type="EMBL" id="GCC52450.1"/>
    </source>
</evidence>
<feature type="transmembrane region" description="Helical" evidence="6">
    <location>
        <begin position="20"/>
        <end position="41"/>
    </location>
</feature>
<feature type="transmembrane region" description="Helical" evidence="6">
    <location>
        <begin position="95"/>
        <end position="118"/>
    </location>
</feature>
<feature type="transmembrane region" description="Helical" evidence="6">
    <location>
        <begin position="124"/>
        <end position="145"/>
    </location>
</feature>
<dbReference type="EMBL" id="BHXQ01000005">
    <property type="protein sequence ID" value="GCC52450.1"/>
    <property type="molecule type" value="Genomic_DNA"/>
</dbReference>
<dbReference type="AlphaFoldDB" id="A0A401UC46"/>
<dbReference type="Proteomes" id="UP000288227">
    <property type="component" value="Unassembled WGS sequence"/>
</dbReference>
<gene>
    <name evidence="7" type="ORF">SanaruYs_26870</name>
</gene>
<evidence type="ECO:0000256" key="4">
    <source>
        <dbReference type="ARBA" id="ARBA00022989"/>
    </source>
</evidence>
<evidence type="ECO:0000256" key="6">
    <source>
        <dbReference type="SAM" id="Phobius"/>
    </source>
</evidence>
<dbReference type="RefSeq" id="WP_127123108.1">
    <property type="nucleotide sequence ID" value="NZ_BHXQ01000005.1"/>
</dbReference>
<evidence type="ECO:0000256" key="1">
    <source>
        <dbReference type="ARBA" id="ARBA00004141"/>
    </source>
</evidence>
<evidence type="ECO:0000313" key="8">
    <source>
        <dbReference type="Proteomes" id="UP000288227"/>
    </source>
</evidence>
<accession>A0A401UC46</accession>
<feature type="transmembrane region" description="Helical" evidence="6">
    <location>
        <begin position="47"/>
        <end position="67"/>
    </location>
</feature>
<comment type="subcellular location">
    <subcellularLocation>
        <location evidence="1">Membrane</location>
        <topology evidence="1">Multi-pass membrane protein</topology>
    </subcellularLocation>
</comment>
<keyword evidence="4 6" id="KW-1133">Transmembrane helix</keyword>
<evidence type="ECO:0000256" key="2">
    <source>
        <dbReference type="ARBA" id="ARBA00010544"/>
    </source>
</evidence>
<dbReference type="Pfam" id="PF03379">
    <property type="entry name" value="CcmB"/>
    <property type="match status" value="1"/>
</dbReference>
<evidence type="ECO:0000256" key="3">
    <source>
        <dbReference type="ARBA" id="ARBA00022692"/>
    </source>
</evidence>
<feature type="transmembrane region" description="Helical" evidence="6">
    <location>
        <begin position="197"/>
        <end position="216"/>
    </location>
</feature>
<comment type="caution">
    <text evidence="7">The sequence shown here is derived from an EMBL/GenBank/DDBJ whole genome shotgun (WGS) entry which is preliminary data.</text>
</comment>
<name>A0A401UC46_9BACT</name>
<dbReference type="GO" id="GO:0016020">
    <property type="term" value="C:membrane"/>
    <property type="evidence" value="ECO:0007669"/>
    <property type="project" value="UniProtKB-SubCell"/>
</dbReference>
<dbReference type="OrthoDB" id="9788444at2"/>
<protein>
    <submittedName>
        <fullName evidence="7">ABC transporter permease</fullName>
    </submittedName>
</protein>
<comment type="similarity">
    <text evidence="2">Belongs to the CcmB/CycW/HelB family.</text>
</comment>
<feature type="transmembrane region" description="Helical" evidence="6">
    <location>
        <begin position="157"/>
        <end position="177"/>
    </location>
</feature>
<keyword evidence="5 6" id="KW-0472">Membrane</keyword>
<organism evidence="7 8">
    <name type="scientific">Chryseotalea sanaruensis</name>
    <dbReference type="NCBI Taxonomy" id="2482724"/>
    <lineage>
        <taxon>Bacteria</taxon>
        <taxon>Pseudomonadati</taxon>
        <taxon>Bacteroidota</taxon>
        <taxon>Cytophagia</taxon>
        <taxon>Cytophagales</taxon>
        <taxon>Chryseotaleaceae</taxon>
        <taxon>Chryseotalea</taxon>
    </lineage>
</organism>
<proteinExistence type="inferred from homology"/>
<dbReference type="GO" id="GO:0015232">
    <property type="term" value="F:heme transmembrane transporter activity"/>
    <property type="evidence" value="ECO:0007669"/>
    <property type="project" value="InterPro"/>
</dbReference>
<evidence type="ECO:0000256" key="5">
    <source>
        <dbReference type="ARBA" id="ARBA00023136"/>
    </source>
</evidence>
<reference evidence="7 8" key="1">
    <citation type="submission" date="2018-11" db="EMBL/GenBank/DDBJ databases">
        <title>Chryseotalea sanarue gen. nov., sp., nov., a member of the family Cytophagaceae, isolated from a brackish lake in Hamamatsu Japan.</title>
        <authorList>
            <person name="Maejima Y."/>
            <person name="Iino T."/>
            <person name="Muraguchi Y."/>
            <person name="Fukuda K."/>
            <person name="Ohkuma M."/>
            <person name="Moriuchi R."/>
            <person name="Dohra H."/>
            <person name="Kimbara K."/>
            <person name="Shintani M."/>
        </authorList>
    </citation>
    <scope>NUCLEOTIDE SEQUENCE [LARGE SCALE GENOMIC DNA]</scope>
    <source>
        <strain evidence="7 8">Ys</strain>
    </source>
</reference>
<dbReference type="InterPro" id="IPR003544">
    <property type="entry name" value="Cyt_c_biogenesis_CcmB"/>
</dbReference>